<evidence type="ECO:0000256" key="1">
    <source>
        <dbReference type="SAM" id="Phobius"/>
    </source>
</evidence>
<keyword evidence="1" id="KW-1133">Transmembrane helix</keyword>
<dbReference type="PANTHER" id="PTHR30093:SF47">
    <property type="entry name" value="TYPE IV PILUS NON-CORE MINOR PILIN PILE"/>
    <property type="match status" value="1"/>
</dbReference>
<dbReference type="AlphaFoldDB" id="A0A316F258"/>
<dbReference type="Proteomes" id="UP000245754">
    <property type="component" value="Unassembled WGS sequence"/>
</dbReference>
<feature type="transmembrane region" description="Helical" evidence="1">
    <location>
        <begin position="20"/>
        <end position="40"/>
    </location>
</feature>
<dbReference type="PROSITE" id="PS00409">
    <property type="entry name" value="PROKAR_NTER_METHYL"/>
    <property type="match status" value="1"/>
</dbReference>
<dbReference type="Gene3D" id="3.30.700.10">
    <property type="entry name" value="Glycoprotein, Type 4 Pilin"/>
    <property type="match status" value="1"/>
</dbReference>
<organism evidence="2 3">
    <name type="scientific">Cupriavidus plantarum</name>
    <dbReference type="NCBI Taxonomy" id="942865"/>
    <lineage>
        <taxon>Bacteria</taxon>
        <taxon>Pseudomonadati</taxon>
        <taxon>Pseudomonadota</taxon>
        <taxon>Betaproteobacteria</taxon>
        <taxon>Burkholderiales</taxon>
        <taxon>Burkholderiaceae</taxon>
        <taxon>Cupriavidus</taxon>
    </lineage>
</organism>
<keyword evidence="1" id="KW-0472">Membrane</keyword>
<dbReference type="GO" id="GO:0043683">
    <property type="term" value="P:type IV pilus assembly"/>
    <property type="evidence" value="ECO:0007669"/>
    <property type="project" value="InterPro"/>
</dbReference>
<evidence type="ECO:0000313" key="2">
    <source>
        <dbReference type="EMBL" id="PWK38255.1"/>
    </source>
</evidence>
<dbReference type="NCBIfam" id="TIGR02532">
    <property type="entry name" value="IV_pilin_GFxxxE"/>
    <property type="match status" value="1"/>
</dbReference>
<sequence>MMRTALPLRRPPGARGFTLVELMITVMIIGILATIAIPSYQQYVMRARRAEAKSAMLRIMGAQERFFTVNSQYTTNPAQLNFPTCEANTTSSADTCPASSYLIGIAPLGGAIETGFVLTATPRQSDDLCGTLTLTSTNVKSKSGSGSMQDCW</sequence>
<protein>
    <submittedName>
        <fullName evidence="2">Type IV pilus assembly protein PilE</fullName>
    </submittedName>
</protein>
<dbReference type="RefSeq" id="WP_109581869.1">
    <property type="nucleotide sequence ID" value="NZ_QGGT01000001.1"/>
</dbReference>
<dbReference type="InterPro" id="IPR012902">
    <property type="entry name" value="N_methyl_site"/>
</dbReference>
<dbReference type="Pfam" id="PF16732">
    <property type="entry name" value="ComP_DUS"/>
    <property type="match status" value="1"/>
</dbReference>
<dbReference type="InterPro" id="IPR031982">
    <property type="entry name" value="PilE-like"/>
</dbReference>
<name>A0A316F258_9BURK</name>
<reference evidence="2 3" key="1">
    <citation type="submission" date="2018-05" db="EMBL/GenBank/DDBJ databases">
        <title>Genomic Encyclopedia of Type Strains, Phase IV (KMG-V): Genome sequencing to study the core and pangenomes of soil and plant-associated prokaryotes.</title>
        <authorList>
            <person name="Whitman W."/>
        </authorList>
    </citation>
    <scope>NUCLEOTIDE SEQUENCE [LARGE SCALE GENOMIC DNA]</scope>
    <source>
        <strain evidence="2 3">SLV-132</strain>
    </source>
</reference>
<proteinExistence type="predicted"/>
<dbReference type="EMBL" id="QGGT01000001">
    <property type="protein sequence ID" value="PWK38255.1"/>
    <property type="molecule type" value="Genomic_DNA"/>
</dbReference>
<dbReference type="SUPFAM" id="SSF54523">
    <property type="entry name" value="Pili subunits"/>
    <property type="match status" value="1"/>
</dbReference>
<keyword evidence="1" id="KW-0812">Transmembrane</keyword>
<accession>A0A316F258</accession>
<comment type="caution">
    <text evidence="2">The sequence shown here is derived from an EMBL/GenBank/DDBJ whole genome shotgun (WGS) entry which is preliminary data.</text>
</comment>
<gene>
    <name evidence="2" type="ORF">C7419_1012149</name>
</gene>
<dbReference type="Pfam" id="PF07963">
    <property type="entry name" value="N_methyl"/>
    <property type="match status" value="1"/>
</dbReference>
<evidence type="ECO:0000313" key="3">
    <source>
        <dbReference type="Proteomes" id="UP000245754"/>
    </source>
</evidence>
<dbReference type="PANTHER" id="PTHR30093">
    <property type="entry name" value="GENERAL SECRETION PATHWAY PROTEIN G"/>
    <property type="match status" value="1"/>
</dbReference>
<keyword evidence="3" id="KW-1185">Reference proteome</keyword>
<dbReference type="InterPro" id="IPR045584">
    <property type="entry name" value="Pilin-like"/>
</dbReference>